<evidence type="ECO:0000313" key="2">
    <source>
        <dbReference type="Proteomes" id="UP000789739"/>
    </source>
</evidence>
<accession>A0A9N9F8Y2</accession>
<comment type="caution">
    <text evidence="1">The sequence shown here is derived from an EMBL/GenBank/DDBJ whole genome shotgun (WGS) entry which is preliminary data.</text>
</comment>
<dbReference type="Proteomes" id="UP000789739">
    <property type="component" value="Unassembled WGS sequence"/>
</dbReference>
<gene>
    <name evidence="1" type="ORF">PBRASI_LOCUS3409</name>
</gene>
<sequence length="192" mass="21464">MRVVPESLPILGPSVLRHVNVELKEMVVEAEGCHKNNDIGKEPELANYDIAAANDNAIRHHIQQRNCTHNDSTIAPTTTVQLHPQRHSRCHTTNANAAIQQCYGTHTLTQREYWNVNISLRPTAASSPGTPPQFLIKRVCSCSDYRLKDISCSRITITKSVRQHQHNSRNNANSAIGGCEGQFYISLEDDNE</sequence>
<dbReference type="AlphaFoldDB" id="A0A9N9F8Y2"/>
<proteinExistence type="predicted"/>
<protein>
    <submittedName>
        <fullName evidence="1">11190_t:CDS:1</fullName>
    </submittedName>
</protein>
<name>A0A9N9F8Y2_9GLOM</name>
<keyword evidence="2" id="KW-1185">Reference proteome</keyword>
<reference evidence="1" key="1">
    <citation type="submission" date="2021-06" db="EMBL/GenBank/DDBJ databases">
        <authorList>
            <person name="Kallberg Y."/>
            <person name="Tangrot J."/>
            <person name="Rosling A."/>
        </authorList>
    </citation>
    <scope>NUCLEOTIDE SEQUENCE</scope>
    <source>
        <strain evidence="1">BR232B</strain>
    </source>
</reference>
<dbReference type="EMBL" id="CAJVPI010000306">
    <property type="protein sequence ID" value="CAG8516827.1"/>
    <property type="molecule type" value="Genomic_DNA"/>
</dbReference>
<evidence type="ECO:0000313" key="1">
    <source>
        <dbReference type="EMBL" id="CAG8516827.1"/>
    </source>
</evidence>
<organism evidence="1 2">
    <name type="scientific">Paraglomus brasilianum</name>
    <dbReference type="NCBI Taxonomy" id="144538"/>
    <lineage>
        <taxon>Eukaryota</taxon>
        <taxon>Fungi</taxon>
        <taxon>Fungi incertae sedis</taxon>
        <taxon>Mucoromycota</taxon>
        <taxon>Glomeromycotina</taxon>
        <taxon>Glomeromycetes</taxon>
        <taxon>Paraglomerales</taxon>
        <taxon>Paraglomeraceae</taxon>
        <taxon>Paraglomus</taxon>
    </lineage>
</organism>